<sequence>MIRRNALAFACAVGSLICVDAFAADVVCTQKALKGTYVYHLAGQEGGVPYAAAGMETFDGMGKGAVKETDSDGHQVQVTSTYTIDSDCTGEITYSSGDHNHIFVAPDGSSLTFVRDSEGTGTWYAGDEARVSRGRVKFIP</sequence>
<keyword evidence="1" id="KW-0732">Signal</keyword>
<name>A0A1Y6D594_9GAMM</name>
<dbReference type="Proteomes" id="UP000192923">
    <property type="component" value="Unassembled WGS sequence"/>
</dbReference>
<evidence type="ECO:0000313" key="2">
    <source>
        <dbReference type="EMBL" id="SMF97771.1"/>
    </source>
</evidence>
<protein>
    <submittedName>
        <fullName evidence="2">Uncharacterized protein</fullName>
    </submittedName>
</protein>
<accession>A0A1Y6D594</accession>
<gene>
    <name evidence="2" type="ORF">SAMN02949497_0027</name>
</gene>
<dbReference type="EMBL" id="FXAM01000004">
    <property type="protein sequence ID" value="SMF97771.1"/>
    <property type="molecule type" value="Genomic_DNA"/>
</dbReference>
<organism evidence="2 3">
    <name type="scientific">Methylomagnum ishizawai</name>
    <dbReference type="NCBI Taxonomy" id="1760988"/>
    <lineage>
        <taxon>Bacteria</taxon>
        <taxon>Pseudomonadati</taxon>
        <taxon>Pseudomonadota</taxon>
        <taxon>Gammaproteobacteria</taxon>
        <taxon>Methylococcales</taxon>
        <taxon>Methylococcaceae</taxon>
        <taxon>Methylomagnum</taxon>
    </lineage>
</organism>
<dbReference type="AlphaFoldDB" id="A0A1Y6D594"/>
<keyword evidence="3" id="KW-1185">Reference proteome</keyword>
<feature type="chain" id="PRO_5012893221" evidence="1">
    <location>
        <begin position="24"/>
        <end position="140"/>
    </location>
</feature>
<dbReference type="Pfam" id="PF07676">
    <property type="entry name" value="PD40"/>
    <property type="match status" value="1"/>
</dbReference>
<proteinExistence type="predicted"/>
<dbReference type="InterPro" id="IPR011659">
    <property type="entry name" value="WD40"/>
</dbReference>
<reference evidence="2 3" key="1">
    <citation type="submission" date="2016-12" db="EMBL/GenBank/DDBJ databases">
        <authorList>
            <person name="Song W.-J."/>
            <person name="Kurnit D.M."/>
        </authorList>
    </citation>
    <scope>NUCLEOTIDE SEQUENCE [LARGE SCALE GENOMIC DNA]</scope>
    <source>
        <strain evidence="2 3">175</strain>
    </source>
</reference>
<feature type="signal peptide" evidence="1">
    <location>
        <begin position="1"/>
        <end position="23"/>
    </location>
</feature>
<evidence type="ECO:0000313" key="3">
    <source>
        <dbReference type="Proteomes" id="UP000192923"/>
    </source>
</evidence>
<evidence type="ECO:0000256" key="1">
    <source>
        <dbReference type="SAM" id="SignalP"/>
    </source>
</evidence>